<dbReference type="PANTHER" id="PTHR11706:SF33">
    <property type="entry name" value="NATURAL RESISTANCE-ASSOCIATED MACROPHAGE PROTEIN 2"/>
    <property type="match status" value="1"/>
</dbReference>
<dbReference type="PATRIC" id="fig|1121353.3.peg.2358"/>
<evidence type="ECO:0000256" key="2">
    <source>
        <dbReference type="ARBA" id="ARBA00022448"/>
    </source>
</evidence>
<sequence>MTQHKVSLARVIGPAFVAAVAYVDPGNVAANISAGAQYGYLLVWVLVLSNLMAMLIQYESAKLGIITGKSLPQLLGERLNKPARLVFWLQAEIIVIATDFAEVIGGAIALNLLFELPLLWGAVITGAVSIVILLVQGTSRHRAFEATIIGLLAIICIGFLAGLFLNPPDAAGVAAGLIPRFAGPETIVLAASMLGATVMPHAIYLHSSLVRDHFHGNNTRPEITQLLSHTRKDIFIALAIAGVVNIGLLLLAASSLFGVSGTNTIEGAHAAIVDNLGNAIGMLFAIGLLASGLASTSVGAYAGSEIMAGLLHMRIPVLARRIITVIPALIIIAAGVEPTRVLVISQALLSVGIPFAIIPLFRYAGSHQILGVYASRTWVRVLCWLIAAVIVTLNVALLVSAFKA</sequence>
<dbReference type="GO" id="GO:0015086">
    <property type="term" value="F:cadmium ion transmembrane transporter activity"/>
    <property type="evidence" value="ECO:0007669"/>
    <property type="project" value="TreeGrafter"/>
</dbReference>
<evidence type="ECO:0000256" key="4">
    <source>
        <dbReference type="ARBA" id="ARBA00022989"/>
    </source>
</evidence>
<dbReference type="GO" id="GO:0005384">
    <property type="term" value="F:manganese ion transmembrane transporter activity"/>
    <property type="evidence" value="ECO:0007669"/>
    <property type="project" value="TreeGrafter"/>
</dbReference>
<feature type="transmembrane region" description="Helical" evidence="6">
    <location>
        <begin position="381"/>
        <end position="402"/>
    </location>
</feature>
<feature type="transmembrane region" description="Helical" evidence="6">
    <location>
        <begin position="116"/>
        <end position="135"/>
    </location>
</feature>
<feature type="transmembrane region" description="Helical" evidence="6">
    <location>
        <begin position="234"/>
        <end position="259"/>
    </location>
</feature>
<gene>
    <name evidence="7" type="ORF">H924_11545</name>
</gene>
<dbReference type="PRINTS" id="PR00447">
    <property type="entry name" value="NATRESASSCMP"/>
</dbReference>
<keyword evidence="4 6" id="KW-1133">Transmembrane helix</keyword>
<keyword evidence="3 6" id="KW-0812">Transmembrane</keyword>
<proteinExistence type="predicted"/>
<dbReference type="EMBL" id="CP004354">
    <property type="protein sequence ID" value="AGG67737.1"/>
    <property type="molecule type" value="Genomic_DNA"/>
</dbReference>
<feature type="transmembrane region" description="Helical" evidence="6">
    <location>
        <begin position="85"/>
        <end position="110"/>
    </location>
</feature>
<organism evidence="7 8">
    <name type="scientific">Corynebacterium callunae DSM 20147</name>
    <dbReference type="NCBI Taxonomy" id="1121353"/>
    <lineage>
        <taxon>Bacteria</taxon>
        <taxon>Bacillati</taxon>
        <taxon>Actinomycetota</taxon>
        <taxon>Actinomycetes</taxon>
        <taxon>Mycobacteriales</taxon>
        <taxon>Corynebacteriaceae</taxon>
        <taxon>Corynebacterium</taxon>
    </lineage>
</organism>
<evidence type="ECO:0000256" key="6">
    <source>
        <dbReference type="SAM" id="Phobius"/>
    </source>
</evidence>
<dbReference type="PANTHER" id="PTHR11706">
    <property type="entry name" value="SOLUTE CARRIER PROTEIN FAMILY 11 MEMBER"/>
    <property type="match status" value="1"/>
</dbReference>
<keyword evidence="5 6" id="KW-0472">Membrane</keyword>
<feature type="transmembrane region" description="Helical" evidence="6">
    <location>
        <begin position="279"/>
        <end position="303"/>
    </location>
</feature>
<evidence type="ECO:0000313" key="7">
    <source>
        <dbReference type="EMBL" id="AGG67737.1"/>
    </source>
</evidence>
<feature type="transmembrane region" description="Helical" evidence="6">
    <location>
        <begin position="37"/>
        <end position="56"/>
    </location>
</feature>
<feature type="transmembrane region" description="Helical" evidence="6">
    <location>
        <begin position="147"/>
        <end position="166"/>
    </location>
</feature>
<evidence type="ECO:0000313" key="8">
    <source>
        <dbReference type="Proteomes" id="UP000011760"/>
    </source>
</evidence>
<evidence type="ECO:0000256" key="1">
    <source>
        <dbReference type="ARBA" id="ARBA00004141"/>
    </source>
</evidence>
<dbReference type="eggNOG" id="COG1914">
    <property type="taxonomic scope" value="Bacteria"/>
</dbReference>
<dbReference type="NCBIfam" id="NF001923">
    <property type="entry name" value="PRK00701.1"/>
    <property type="match status" value="1"/>
</dbReference>
<feature type="transmembrane region" description="Helical" evidence="6">
    <location>
        <begin position="342"/>
        <end position="361"/>
    </location>
</feature>
<reference evidence="7 8" key="1">
    <citation type="submission" date="2013-02" db="EMBL/GenBank/DDBJ databases">
        <title>The complete genome sequence of Corynebacterium callunae DSM 20147.</title>
        <authorList>
            <person name="Ruckert C."/>
            <person name="Albersmeier A."/>
            <person name="Kalinowski J."/>
        </authorList>
    </citation>
    <scope>NUCLEOTIDE SEQUENCE [LARGE SCALE GENOMIC DNA]</scope>
    <source>
        <strain evidence="7 8">DSM 20147</strain>
    </source>
</reference>
<dbReference type="GO" id="GO:0005886">
    <property type="term" value="C:plasma membrane"/>
    <property type="evidence" value="ECO:0007669"/>
    <property type="project" value="TreeGrafter"/>
</dbReference>
<dbReference type="GO" id="GO:0034755">
    <property type="term" value="P:iron ion transmembrane transport"/>
    <property type="evidence" value="ECO:0007669"/>
    <property type="project" value="TreeGrafter"/>
</dbReference>
<dbReference type="OrthoDB" id="9787548at2"/>
<keyword evidence="8" id="KW-1185">Reference proteome</keyword>
<dbReference type="HOGENOM" id="CLU_020088_2_0_11"/>
<dbReference type="STRING" id="1121353.H924_11545"/>
<dbReference type="NCBIfam" id="TIGR01197">
    <property type="entry name" value="nramp"/>
    <property type="match status" value="1"/>
</dbReference>
<name>M1UVX3_9CORY</name>
<keyword evidence="2" id="KW-0813">Transport</keyword>
<evidence type="ECO:0000256" key="3">
    <source>
        <dbReference type="ARBA" id="ARBA00022692"/>
    </source>
</evidence>
<protein>
    <submittedName>
        <fullName evidence="7">Putative transmembrane protein</fullName>
    </submittedName>
</protein>
<dbReference type="Proteomes" id="UP000011760">
    <property type="component" value="Chromosome"/>
</dbReference>
<dbReference type="Pfam" id="PF01566">
    <property type="entry name" value="Nramp"/>
    <property type="match status" value="1"/>
</dbReference>
<dbReference type="RefSeq" id="WP_015652163.1">
    <property type="nucleotide sequence ID" value="NC_020506.1"/>
</dbReference>
<comment type="subcellular location">
    <subcellularLocation>
        <location evidence="1">Membrane</location>
        <topology evidence="1">Multi-pass membrane protein</topology>
    </subcellularLocation>
</comment>
<dbReference type="AlphaFoldDB" id="M1UVX3"/>
<accession>M1UVX3</accession>
<dbReference type="KEGG" id="ccn:H924_11545"/>
<dbReference type="NCBIfam" id="NF037982">
    <property type="entry name" value="Nramp_1"/>
    <property type="match status" value="1"/>
</dbReference>
<feature type="transmembrane region" description="Helical" evidence="6">
    <location>
        <begin position="315"/>
        <end position="336"/>
    </location>
</feature>
<dbReference type="InterPro" id="IPR001046">
    <property type="entry name" value="NRAMP_fam"/>
</dbReference>
<evidence type="ECO:0000256" key="5">
    <source>
        <dbReference type="ARBA" id="ARBA00023136"/>
    </source>
</evidence>
<feature type="transmembrane region" description="Helical" evidence="6">
    <location>
        <begin position="186"/>
        <end position="205"/>
    </location>
</feature>